<sequence length="471" mass="53856">MEKKQEMLRSRRVDVNTYVRRRRRRRHAPQSQNEVVAIAEPAVQQRQEEAPVAEEQRRRQELSMAAMGRNWKWELQPVEMSYTRRRRRGGAPEEQQREEEAQREETPPPTRRRTPASSDKEAAADAVEQWEEEAPAAEVAEEQHQQETEEVEHFAAAVPIGDPVSVTGRPGRNHKKHYVSFEYNGQTFNLEDTVMVTPEHASQKPYVAVIKDITETEGSLIVTGQWYYRPEEAEVGEVMHSCVVHFIPENKQIPARKKHPGFIVQKVYGAAEKKLWNLKDNGYDDHRQKEIDMLVKRTIDRIGELPDLEPEDTPLPNNQTLQIKDVNQIEVTREPLTRKPENIERLETSKSSELKNYGILALSDVVPIIVALERSAYEALGTDSDKYNHKLTQLWYNIKGNRWFAECQKHSAKACRHSAKPMPRATLGIGHSAKPGSAKSTLPSARRRALGIALPSAVDAFGKHLTETTLR</sequence>
<dbReference type="AlphaFoldDB" id="A0AAV5D473"/>
<protein>
    <recommendedName>
        <fullName evidence="4">BAH domain-containing protein</fullName>
    </recommendedName>
</protein>
<gene>
    <name evidence="2" type="primary">ga22692</name>
    <name evidence="2" type="ORF">PR202_ga22692</name>
</gene>
<dbReference type="EMBL" id="BQKI01000011">
    <property type="protein sequence ID" value="GJN05091.1"/>
    <property type="molecule type" value="Genomic_DNA"/>
</dbReference>
<accession>A0AAV5D473</accession>
<reference evidence="2" key="2">
    <citation type="submission" date="2021-12" db="EMBL/GenBank/DDBJ databases">
        <title>Resequencing data analysis of finger millet.</title>
        <authorList>
            <person name="Hatakeyama M."/>
            <person name="Aluri S."/>
            <person name="Balachadran M.T."/>
            <person name="Sivarajan S.R."/>
            <person name="Poveda L."/>
            <person name="Shimizu-Inatsugi R."/>
            <person name="Schlapbach R."/>
            <person name="Sreeman S.M."/>
            <person name="Shimizu K.K."/>
        </authorList>
    </citation>
    <scope>NUCLEOTIDE SEQUENCE</scope>
</reference>
<name>A0AAV5D473_ELECO</name>
<feature type="region of interest" description="Disordered" evidence="1">
    <location>
        <begin position="83"/>
        <end position="151"/>
    </location>
</feature>
<feature type="region of interest" description="Disordered" evidence="1">
    <location>
        <begin position="19"/>
        <end position="61"/>
    </location>
</feature>
<feature type="region of interest" description="Disordered" evidence="1">
    <location>
        <begin position="417"/>
        <end position="441"/>
    </location>
</feature>
<proteinExistence type="predicted"/>
<evidence type="ECO:0000313" key="2">
    <source>
        <dbReference type="EMBL" id="GJN05091.1"/>
    </source>
</evidence>
<dbReference type="PANTHER" id="PTHR46871">
    <property type="entry name" value="BROMO-ADJACENT HOMOLOGY (BAH) DOMAIN-CONTAINING PROTEIN"/>
    <property type="match status" value="1"/>
</dbReference>
<feature type="compositionally biased region" description="Basic and acidic residues" evidence="1">
    <location>
        <begin position="141"/>
        <end position="151"/>
    </location>
</feature>
<evidence type="ECO:0000256" key="1">
    <source>
        <dbReference type="SAM" id="MobiDB-lite"/>
    </source>
</evidence>
<feature type="compositionally biased region" description="Basic and acidic residues" evidence="1">
    <location>
        <begin position="90"/>
        <end position="106"/>
    </location>
</feature>
<dbReference type="PANTHER" id="PTHR46871:SF1">
    <property type="entry name" value="BROMO-ADJACENT HOMOLOGY (BAH) DOMAIN-CONTAINING PROTEIN"/>
    <property type="match status" value="1"/>
</dbReference>
<evidence type="ECO:0008006" key="4">
    <source>
        <dbReference type="Google" id="ProtNLM"/>
    </source>
</evidence>
<dbReference type="Proteomes" id="UP001054889">
    <property type="component" value="Unassembled WGS sequence"/>
</dbReference>
<dbReference type="InterPro" id="IPR043151">
    <property type="entry name" value="BAH_sf"/>
</dbReference>
<dbReference type="Gene3D" id="2.30.30.490">
    <property type="match status" value="1"/>
</dbReference>
<comment type="caution">
    <text evidence="2">The sequence shown here is derived from an EMBL/GenBank/DDBJ whole genome shotgun (WGS) entry which is preliminary data.</text>
</comment>
<organism evidence="2 3">
    <name type="scientific">Eleusine coracana subsp. coracana</name>
    <dbReference type="NCBI Taxonomy" id="191504"/>
    <lineage>
        <taxon>Eukaryota</taxon>
        <taxon>Viridiplantae</taxon>
        <taxon>Streptophyta</taxon>
        <taxon>Embryophyta</taxon>
        <taxon>Tracheophyta</taxon>
        <taxon>Spermatophyta</taxon>
        <taxon>Magnoliopsida</taxon>
        <taxon>Liliopsida</taxon>
        <taxon>Poales</taxon>
        <taxon>Poaceae</taxon>
        <taxon>PACMAD clade</taxon>
        <taxon>Chloridoideae</taxon>
        <taxon>Cynodonteae</taxon>
        <taxon>Eleusininae</taxon>
        <taxon>Eleusine</taxon>
    </lineage>
</organism>
<keyword evidence="3" id="KW-1185">Reference proteome</keyword>
<reference evidence="2" key="1">
    <citation type="journal article" date="2018" name="DNA Res.">
        <title>Multiple hybrid de novo genome assembly of finger millet, an orphan allotetraploid crop.</title>
        <authorList>
            <person name="Hatakeyama M."/>
            <person name="Aluri S."/>
            <person name="Balachadran M.T."/>
            <person name="Sivarajan S.R."/>
            <person name="Patrignani A."/>
            <person name="Gruter S."/>
            <person name="Poveda L."/>
            <person name="Shimizu-Inatsugi R."/>
            <person name="Baeten J."/>
            <person name="Francoijs K.J."/>
            <person name="Nataraja K.N."/>
            <person name="Reddy Y.A.N."/>
            <person name="Phadnis S."/>
            <person name="Ravikumar R.L."/>
            <person name="Schlapbach R."/>
            <person name="Sreeman S.M."/>
            <person name="Shimizu K.K."/>
        </authorList>
    </citation>
    <scope>NUCLEOTIDE SEQUENCE</scope>
</reference>
<feature type="compositionally biased region" description="Basic residues" evidence="1">
    <location>
        <begin position="19"/>
        <end position="28"/>
    </location>
</feature>
<evidence type="ECO:0000313" key="3">
    <source>
        <dbReference type="Proteomes" id="UP001054889"/>
    </source>
</evidence>
<feature type="compositionally biased region" description="Basic and acidic residues" evidence="1">
    <location>
        <begin position="46"/>
        <end position="61"/>
    </location>
</feature>